<keyword evidence="4" id="KW-0131">Cell cycle</keyword>
<evidence type="ECO:0008006" key="7">
    <source>
        <dbReference type="Google" id="ProtNLM"/>
    </source>
</evidence>
<dbReference type="AlphaFoldDB" id="A0A382VSN9"/>
<dbReference type="InterPro" id="IPR036388">
    <property type="entry name" value="WH-like_DNA-bd_sf"/>
</dbReference>
<dbReference type="GO" id="GO:0051301">
    <property type="term" value="P:cell division"/>
    <property type="evidence" value="ECO:0007669"/>
    <property type="project" value="UniProtKB-KW"/>
</dbReference>
<dbReference type="GO" id="GO:0051304">
    <property type="term" value="P:chromosome separation"/>
    <property type="evidence" value="ECO:0007669"/>
    <property type="project" value="InterPro"/>
</dbReference>
<evidence type="ECO:0000256" key="1">
    <source>
        <dbReference type="ARBA" id="ARBA00022490"/>
    </source>
</evidence>
<gene>
    <name evidence="6" type="ORF">METZ01_LOCUS402460</name>
</gene>
<evidence type="ECO:0000256" key="2">
    <source>
        <dbReference type="ARBA" id="ARBA00022618"/>
    </source>
</evidence>
<dbReference type="SUPFAM" id="SSF46785">
    <property type="entry name" value="Winged helix' DNA-binding domain"/>
    <property type="match status" value="2"/>
</dbReference>
<evidence type="ECO:0000256" key="5">
    <source>
        <dbReference type="SAM" id="Coils"/>
    </source>
</evidence>
<organism evidence="6">
    <name type="scientific">marine metagenome</name>
    <dbReference type="NCBI Taxonomy" id="408172"/>
    <lineage>
        <taxon>unclassified sequences</taxon>
        <taxon>metagenomes</taxon>
        <taxon>ecological metagenomes</taxon>
    </lineage>
</organism>
<dbReference type="PANTHER" id="PTHR34298">
    <property type="entry name" value="SEGREGATION AND CONDENSATION PROTEIN B"/>
    <property type="match status" value="1"/>
</dbReference>
<dbReference type="PANTHER" id="PTHR34298:SF2">
    <property type="entry name" value="SEGREGATION AND CONDENSATION PROTEIN B"/>
    <property type="match status" value="1"/>
</dbReference>
<evidence type="ECO:0000256" key="3">
    <source>
        <dbReference type="ARBA" id="ARBA00022829"/>
    </source>
</evidence>
<dbReference type="EMBL" id="UINC01154362">
    <property type="protein sequence ID" value="SVD49606.1"/>
    <property type="molecule type" value="Genomic_DNA"/>
</dbReference>
<keyword evidence="5" id="KW-0175">Coiled coil</keyword>
<dbReference type="Gene3D" id="1.10.10.10">
    <property type="entry name" value="Winged helix-like DNA-binding domain superfamily/Winged helix DNA-binding domain"/>
    <property type="match status" value="2"/>
</dbReference>
<keyword evidence="2" id="KW-0132">Cell division</keyword>
<reference evidence="6" key="1">
    <citation type="submission" date="2018-05" db="EMBL/GenBank/DDBJ databases">
        <authorList>
            <person name="Lanie J.A."/>
            <person name="Ng W.-L."/>
            <person name="Kazmierczak K.M."/>
            <person name="Andrzejewski T.M."/>
            <person name="Davidsen T.M."/>
            <person name="Wayne K.J."/>
            <person name="Tettelin H."/>
            <person name="Glass J.I."/>
            <person name="Rusch D."/>
            <person name="Podicherti R."/>
            <person name="Tsui H.-C.T."/>
            <person name="Winkler M.E."/>
        </authorList>
    </citation>
    <scope>NUCLEOTIDE SEQUENCE</scope>
</reference>
<keyword evidence="3" id="KW-0159">Chromosome partition</keyword>
<keyword evidence="1" id="KW-0963">Cytoplasm</keyword>
<dbReference type="InterPro" id="IPR036390">
    <property type="entry name" value="WH_DNA-bd_sf"/>
</dbReference>
<accession>A0A382VSN9</accession>
<evidence type="ECO:0000256" key="4">
    <source>
        <dbReference type="ARBA" id="ARBA00023306"/>
    </source>
</evidence>
<dbReference type="NCBIfam" id="TIGR00281">
    <property type="entry name" value="SMC-Scp complex subunit ScpB"/>
    <property type="match status" value="1"/>
</dbReference>
<protein>
    <recommendedName>
        <fullName evidence="7">SMC-Scp complex subunit ScpB</fullName>
    </recommendedName>
</protein>
<proteinExistence type="predicted"/>
<dbReference type="Pfam" id="PF04079">
    <property type="entry name" value="SMC_ScpB"/>
    <property type="match status" value="1"/>
</dbReference>
<feature type="coiled-coil region" evidence="5">
    <location>
        <begin position="202"/>
        <end position="229"/>
    </location>
</feature>
<name>A0A382VSN9_9ZZZZ</name>
<evidence type="ECO:0000313" key="6">
    <source>
        <dbReference type="EMBL" id="SVD49606.1"/>
    </source>
</evidence>
<sequence length="229" mass="26106">MNKKNDLKILKFPNNIAQLEKQVEAILFAAEEPLDIESIQEKLKARANISKILDSLEKQYKNRGINLVCIAKKWSFRTASNLSKFMNLQSFTKKKLSKAAIETLAIIVYHQPVTRSEIEEIRGVSFATGTLDILLELNWVRPSGRKNVPGKPIQYITTDDFLSHFNLQKLTDLPNVEELGSAGLIDNSNIDTTIFGTGKLYKEKMEEKKENLYSNIDDMLNQSLELEEE</sequence>
<dbReference type="PIRSF" id="PIRSF019345">
    <property type="entry name" value="ScpB"/>
    <property type="match status" value="1"/>
</dbReference>
<dbReference type="InterPro" id="IPR005234">
    <property type="entry name" value="ScpB_csome_segregation"/>
</dbReference>